<protein>
    <recommendedName>
        <fullName evidence="19">TonB-dependent receptor plug domain-containing protein</fullName>
    </recommendedName>
</protein>
<keyword evidence="9" id="KW-0675">Receptor</keyword>
<evidence type="ECO:0000256" key="2">
    <source>
        <dbReference type="ARBA" id="ARBA00008143"/>
    </source>
</evidence>
<evidence type="ECO:0000256" key="8">
    <source>
        <dbReference type="ARBA" id="ARBA00023136"/>
    </source>
</evidence>
<feature type="domain" description="TonB-dependent receptor-like beta-barrel" evidence="15">
    <location>
        <begin position="242"/>
        <end position="583"/>
    </location>
</feature>
<name>A0A1E8CJF8_9GAMM</name>
<keyword evidence="10 11" id="KW-0998">Cell outer membrane</keyword>
<evidence type="ECO:0000256" key="3">
    <source>
        <dbReference type="ARBA" id="ARBA00022448"/>
    </source>
</evidence>
<dbReference type="EMBL" id="MASR01000001">
    <property type="protein sequence ID" value="OFE12397.1"/>
    <property type="molecule type" value="Genomic_DNA"/>
</dbReference>
<dbReference type="Pfam" id="PF07715">
    <property type="entry name" value="Plug"/>
    <property type="match status" value="1"/>
</dbReference>
<proteinExistence type="inferred from homology"/>
<dbReference type="InterPro" id="IPR000531">
    <property type="entry name" value="Beta-barrel_TonB"/>
</dbReference>
<evidence type="ECO:0008006" key="19">
    <source>
        <dbReference type="Google" id="ProtNLM"/>
    </source>
</evidence>
<dbReference type="GO" id="GO:0015344">
    <property type="term" value="F:siderophore uptake transmembrane transporter activity"/>
    <property type="evidence" value="ECO:0007669"/>
    <property type="project" value="TreeGrafter"/>
</dbReference>
<dbReference type="PANTHER" id="PTHR30069">
    <property type="entry name" value="TONB-DEPENDENT OUTER MEMBRANE RECEPTOR"/>
    <property type="match status" value="1"/>
</dbReference>
<feature type="compositionally biased region" description="Low complexity" evidence="13">
    <location>
        <begin position="33"/>
        <end position="47"/>
    </location>
</feature>
<dbReference type="InterPro" id="IPR036942">
    <property type="entry name" value="Beta-barrel_TonB_sf"/>
</dbReference>
<dbReference type="PANTHER" id="PTHR30069:SF29">
    <property type="entry name" value="HEMOGLOBIN AND HEMOGLOBIN-HAPTOGLOBIN-BINDING PROTEIN 1-RELATED"/>
    <property type="match status" value="1"/>
</dbReference>
<evidence type="ECO:0000313" key="18">
    <source>
        <dbReference type="Proteomes" id="UP000175669"/>
    </source>
</evidence>
<dbReference type="STRING" id="1524254.PHACT_03965"/>
<evidence type="ECO:0000256" key="1">
    <source>
        <dbReference type="ARBA" id="ARBA00004571"/>
    </source>
</evidence>
<evidence type="ECO:0000256" key="6">
    <source>
        <dbReference type="ARBA" id="ARBA00022729"/>
    </source>
</evidence>
<evidence type="ECO:0000256" key="11">
    <source>
        <dbReference type="PROSITE-ProRule" id="PRU01360"/>
    </source>
</evidence>
<comment type="subcellular location">
    <subcellularLocation>
        <location evidence="1 11">Cell outer membrane</location>
        <topology evidence="1 11">Multi-pass membrane protein</topology>
    </subcellularLocation>
</comment>
<accession>A0A1E8CJF8</accession>
<dbReference type="AlphaFoldDB" id="A0A1E8CJF8"/>
<feature type="region of interest" description="Disordered" evidence="13">
    <location>
        <begin position="33"/>
        <end position="58"/>
    </location>
</feature>
<evidence type="ECO:0000256" key="13">
    <source>
        <dbReference type="SAM" id="MobiDB-lite"/>
    </source>
</evidence>
<dbReference type="Proteomes" id="UP000175669">
    <property type="component" value="Unassembled WGS sequence"/>
</dbReference>
<dbReference type="SUPFAM" id="SSF56935">
    <property type="entry name" value="Porins"/>
    <property type="match status" value="1"/>
</dbReference>
<dbReference type="Gene3D" id="2.40.170.20">
    <property type="entry name" value="TonB-dependent receptor, beta-barrel domain"/>
    <property type="match status" value="1"/>
</dbReference>
<keyword evidence="3 11" id="KW-0813">Transport</keyword>
<feature type="chain" id="PRO_5009212052" description="TonB-dependent receptor plug domain-containing protein" evidence="14">
    <location>
        <begin position="28"/>
        <end position="737"/>
    </location>
</feature>
<evidence type="ECO:0000256" key="5">
    <source>
        <dbReference type="ARBA" id="ARBA00022692"/>
    </source>
</evidence>
<dbReference type="GO" id="GO:0044718">
    <property type="term" value="P:siderophore transmembrane transport"/>
    <property type="evidence" value="ECO:0007669"/>
    <property type="project" value="TreeGrafter"/>
</dbReference>
<dbReference type="InterPro" id="IPR037066">
    <property type="entry name" value="Plug_dom_sf"/>
</dbReference>
<evidence type="ECO:0000256" key="4">
    <source>
        <dbReference type="ARBA" id="ARBA00022452"/>
    </source>
</evidence>
<comment type="similarity">
    <text evidence="2">Belongs to the TonB-dependent receptor family. Hemoglobin/haptoglobin binding protein subfamily.</text>
</comment>
<dbReference type="OrthoDB" id="9764669at2"/>
<dbReference type="Gene3D" id="2.170.130.10">
    <property type="entry name" value="TonB-dependent receptor, plug domain"/>
    <property type="match status" value="1"/>
</dbReference>
<evidence type="ECO:0000256" key="7">
    <source>
        <dbReference type="ARBA" id="ARBA00023077"/>
    </source>
</evidence>
<evidence type="ECO:0000256" key="12">
    <source>
        <dbReference type="RuleBase" id="RU003357"/>
    </source>
</evidence>
<sequence>MRSLIEGPGLGVHAAILLALVSSNALAADTQQSANANNDNGSAGQAAVRTQASEDVDDVDDSTVVYPAAFFEPYSPVSANDMLDRIPGVSVGGGGGGGRGLGTGGDLLINGQRLAGKDNSPRDQLSRIPAQEVLRIEIIRGTSGDLAVRGAGQVVNIVLTDVANRASTSAELIARLNHDDEFEVGAEMSHSRQIGNFQALIGIEARPNYENRESSEIQRNVAGQTIGSLFESNVRDQDELELSTNLGYRTGAHRMQLNALYGDSGYPRRIRRDFVVFDGDESTNVAEEEEIANDHFNWEVGGDYEYSFANDHRLQLLFIANDQTRDSVRERFDVSADAAASSQRAKVLYLESNQRTRERIVQGNYSFPIGAGQDLRLGVERADTQLDSSLFIGSSGGSAPASERYGGLSPLLDISNPGTSVQEIRYEGFVFHNWTINDRMTLESSVVYETSEISQTGVVDNSRQFDFVRPSLDYRFDLTESFQIRATVEKDVSQLSFANFAATANNSDRDQDADAGNPELEPERETRYELGFEYRLPNDNGVLNTRFFYQDIEDYIGTINATTDASQPISAVGNVGDAERWGVINDFSTRLTYFNLPDAIVTGELNLFDSRITDPFLGNQQRISRRGEASLEFRHDVTSLNLNYGLEYDYPFDGGEYDIDITTVSRNDQQPSLDLFVSKVVLDDITVRLESNNTLNQSRCRERRRYDGTTISGRISEIEDSCSSRYRRLTLRVQTTF</sequence>
<reference evidence="18" key="1">
    <citation type="submission" date="2016-07" db="EMBL/GenBank/DDBJ databases">
        <authorList>
            <person name="Florea S."/>
            <person name="Webb J.S."/>
            <person name="Jaromczyk J."/>
            <person name="Schardl C.L."/>
        </authorList>
    </citation>
    <scope>NUCLEOTIDE SEQUENCE [LARGE SCALE GENOMIC DNA]</scope>
    <source>
        <strain evidence="18">KCTC 42131</strain>
    </source>
</reference>
<evidence type="ECO:0000256" key="10">
    <source>
        <dbReference type="ARBA" id="ARBA00023237"/>
    </source>
</evidence>
<gene>
    <name evidence="17" type="ORF">PHACT_03965</name>
</gene>
<organism evidence="17 18">
    <name type="scientific">Pseudohongiella acticola</name>
    <dbReference type="NCBI Taxonomy" id="1524254"/>
    <lineage>
        <taxon>Bacteria</taxon>
        <taxon>Pseudomonadati</taxon>
        <taxon>Pseudomonadota</taxon>
        <taxon>Gammaproteobacteria</taxon>
        <taxon>Pseudomonadales</taxon>
        <taxon>Pseudohongiellaceae</taxon>
        <taxon>Pseudohongiella</taxon>
    </lineage>
</organism>
<evidence type="ECO:0000313" key="17">
    <source>
        <dbReference type="EMBL" id="OFE12397.1"/>
    </source>
</evidence>
<keyword evidence="7 12" id="KW-0798">TonB box</keyword>
<dbReference type="Pfam" id="PF00593">
    <property type="entry name" value="TonB_dep_Rec_b-barrel"/>
    <property type="match status" value="1"/>
</dbReference>
<feature type="signal peptide" evidence="14">
    <location>
        <begin position="1"/>
        <end position="27"/>
    </location>
</feature>
<evidence type="ECO:0000259" key="16">
    <source>
        <dbReference type="Pfam" id="PF07715"/>
    </source>
</evidence>
<evidence type="ECO:0000259" key="15">
    <source>
        <dbReference type="Pfam" id="PF00593"/>
    </source>
</evidence>
<keyword evidence="8 11" id="KW-0472">Membrane</keyword>
<feature type="domain" description="TonB-dependent receptor plug" evidence="16">
    <location>
        <begin position="57"/>
        <end position="149"/>
    </location>
</feature>
<dbReference type="RefSeq" id="WP_070116020.1">
    <property type="nucleotide sequence ID" value="NZ_MASR01000001.1"/>
</dbReference>
<dbReference type="InterPro" id="IPR012910">
    <property type="entry name" value="Plug_dom"/>
</dbReference>
<keyword evidence="5 11" id="KW-0812">Transmembrane</keyword>
<keyword evidence="4 11" id="KW-1134">Transmembrane beta strand</keyword>
<keyword evidence="18" id="KW-1185">Reference proteome</keyword>
<evidence type="ECO:0000256" key="14">
    <source>
        <dbReference type="SAM" id="SignalP"/>
    </source>
</evidence>
<dbReference type="PROSITE" id="PS52016">
    <property type="entry name" value="TONB_DEPENDENT_REC_3"/>
    <property type="match status" value="1"/>
</dbReference>
<evidence type="ECO:0000256" key="9">
    <source>
        <dbReference type="ARBA" id="ARBA00023170"/>
    </source>
</evidence>
<dbReference type="GO" id="GO:0009279">
    <property type="term" value="C:cell outer membrane"/>
    <property type="evidence" value="ECO:0007669"/>
    <property type="project" value="UniProtKB-SubCell"/>
</dbReference>
<comment type="caution">
    <text evidence="17">The sequence shown here is derived from an EMBL/GenBank/DDBJ whole genome shotgun (WGS) entry which is preliminary data.</text>
</comment>
<dbReference type="InterPro" id="IPR039426">
    <property type="entry name" value="TonB-dep_rcpt-like"/>
</dbReference>
<keyword evidence="6 14" id="KW-0732">Signal</keyword>